<keyword evidence="3" id="KW-1185">Reference proteome</keyword>
<feature type="transmembrane region" description="Helical" evidence="1">
    <location>
        <begin position="9"/>
        <end position="27"/>
    </location>
</feature>
<comment type="caution">
    <text evidence="2">The sequence shown here is derived from an EMBL/GenBank/DDBJ whole genome shotgun (WGS) entry which is preliminary data.</text>
</comment>
<organism evidence="2 3">
    <name type="scientific">Luteimonas salinisoli</name>
    <dbReference type="NCBI Taxonomy" id="2752307"/>
    <lineage>
        <taxon>Bacteria</taxon>
        <taxon>Pseudomonadati</taxon>
        <taxon>Pseudomonadota</taxon>
        <taxon>Gammaproteobacteria</taxon>
        <taxon>Lysobacterales</taxon>
        <taxon>Lysobacteraceae</taxon>
        <taxon>Luteimonas</taxon>
    </lineage>
</organism>
<sequence>MSTVGGDFAPYGLAAFLFAVFCAYWAQETARSAWLWFFLGLLLPPIAGIALLSKNAVRLERLAQRRKDNA</sequence>
<evidence type="ECO:0000313" key="2">
    <source>
        <dbReference type="EMBL" id="NZA25874.1"/>
    </source>
</evidence>
<reference evidence="2 3" key="1">
    <citation type="submission" date="2020-07" db="EMBL/GenBank/DDBJ databases">
        <title>Luteimonas sp. SJ-92.</title>
        <authorList>
            <person name="Huang X.-X."/>
            <person name="Xu L."/>
            <person name="Sun J.-Q."/>
        </authorList>
    </citation>
    <scope>NUCLEOTIDE SEQUENCE [LARGE SCALE GENOMIC DNA]</scope>
    <source>
        <strain evidence="2 3">SJ-92</strain>
    </source>
</reference>
<dbReference type="Proteomes" id="UP000578091">
    <property type="component" value="Unassembled WGS sequence"/>
</dbReference>
<proteinExistence type="predicted"/>
<accession>A0A853JAW0</accession>
<dbReference type="RefSeq" id="WP_180677678.1">
    <property type="nucleotide sequence ID" value="NZ_JACCKA010000041.1"/>
</dbReference>
<keyword evidence="1" id="KW-0472">Membrane</keyword>
<keyword evidence="1" id="KW-1133">Transmembrane helix</keyword>
<protein>
    <submittedName>
        <fullName evidence="2">Uncharacterized protein</fullName>
    </submittedName>
</protein>
<dbReference type="EMBL" id="JACCKA010000041">
    <property type="protein sequence ID" value="NZA25874.1"/>
    <property type="molecule type" value="Genomic_DNA"/>
</dbReference>
<dbReference type="AlphaFoldDB" id="A0A853JAW0"/>
<feature type="transmembrane region" description="Helical" evidence="1">
    <location>
        <begin position="33"/>
        <end position="52"/>
    </location>
</feature>
<evidence type="ECO:0000313" key="3">
    <source>
        <dbReference type="Proteomes" id="UP000578091"/>
    </source>
</evidence>
<keyword evidence="1" id="KW-0812">Transmembrane</keyword>
<name>A0A853JAW0_9GAMM</name>
<gene>
    <name evidence="2" type="ORF">H0E84_05715</name>
</gene>
<evidence type="ECO:0000256" key="1">
    <source>
        <dbReference type="SAM" id="Phobius"/>
    </source>
</evidence>